<evidence type="ECO:0000256" key="7">
    <source>
        <dbReference type="ARBA" id="ARBA00023295"/>
    </source>
</evidence>
<name>A0A2T0LVE4_9PSEU</name>
<keyword evidence="7 11" id="KW-0326">Glycosidase</keyword>
<feature type="binding site" evidence="10">
    <location>
        <position position="396"/>
    </location>
    <ligand>
        <name>substrate</name>
    </ligand>
</feature>
<dbReference type="Proteomes" id="UP000238362">
    <property type="component" value="Unassembled WGS sequence"/>
</dbReference>
<evidence type="ECO:0000313" key="13">
    <source>
        <dbReference type="Proteomes" id="UP000238362"/>
    </source>
</evidence>
<protein>
    <recommendedName>
        <fullName evidence="3 11">Beta-glucosidase</fullName>
        <ecNumber evidence="3 11">3.2.1.21</ecNumber>
    </recommendedName>
</protein>
<evidence type="ECO:0000256" key="9">
    <source>
        <dbReference type="PIRSR" id="PIRSR617736-1"/>
    </source>
</evidence>
<dbReference type="InterPro" id="IPR001360">
    <property type="entry name" value="Glyco_hydro_1"/>
</dbReference>
<dbReference type="SUPFAM" id="SSF51445">
    <property type="entry name" value="(Trans)glycosidases"/>
    <property type="match status" value="1"/>
</dbReference>
<dbReference type="InterPro" id="IPR017853">
    <property type="entry name" value="GH"/>
</dbReference>
<dbReference type="FunFam" id="3.20.20.80:FF:000004">
    <property type="entry name" value="Beta-glucosidase 6-phospho-beta-glucosidase"/>
    <property type="match status" value="1"/>
</dbReference>
<evidence type="ECO:0000256" key="1">
    <source>
        <dbReference type="ARBA" id="ARBA00000448"/>
    </source>
</evidence>
<dbReference type="EMBL" id="PVNH01000005">
    <property type="protein sequence ID" value="PRX47812.1"/>
    <property type="molecule type" value="Genomic_DNA"/>
</dbReference>
<evidence type="ECO:0000256" key="3">
    <source>
        <dbReference type="ARBA" id="ARBA00012744"/>
    </source>
</evidence>
<feature type="active site" description="Nucleophile" evidence="9">
    <location>
        <position position="349"/>
    </location>
</feature>
<sequence length="441" mass="48232">MLVDSLQFPPGFRWGVATSAFQIEGATRAGGRGPSIWDTFTATPGRVAGGAHADVATDHFHRYAEDVRLMADLGVDEYRFSFAWPRIQPTGKGIPNGDGLAFYDRLLDELHAAGIEPVGTLYHWDLPQPLEDAGGWLARDTAARFAEYAAILAERFADRVARWIPLNEPMVTTVYGYAIGEYAPGKALLLGALPTAHFQHLAHGLAVRALRAAGARCVGTANHHSPVWPATEADRPAADRLDALVNRLYADPVLLGSYPDEFTEHLPAGFADDLPTIAEPLDFYGVNYYEPQVAASPGAGNPLPFELRPVEGHPMTGNGSPIVPDGLRELLVSLRERYGAALPPVYITENGCGFADEVAPDGGVHDHARIDFLATHLRALREALDAGADVRGYYVWSLLDNFEWSKGYAPRFGLVHVDYATLRRTPKDSYHWFRDVLRAQA</sequence>
<comment type="similarity">
    <text evidence="2 11">Belongs to the glycosyl hydrolase 1 family.</text>
</comment>
<dbReference type="PANTHER" id="PTHR10353:SF36">
    <property type="entry name" value="LP05116P"/>
    <property type="match status" value="1"/>
</dbReference>
<keyword evidence="4 11" id="KW-0378">Hydrolase</keyword>
<keyword evidence="8" id="KW-0624">Polysaccharide degradation</keyword>
<evidence type="ECO:0000313" key="12">
    <source>
        <dbReference type="EMBL" id="PRX47812.1"/>
    </source>
</evidence>
<feature type="binding site" evidence="10">
    <location>
        <position position="289"/>
    </location>
    <ligand>
        <name>substrate</name>
    </ligand>
</feature>
<dbReference type="EC" id="3.2.1.21" evidence="3 11"/>
<feature type="binding site" evidence="10">
    <location>
        <position position="123"/>
    </location>
    <ligand>
        <name>substrate</name>
    </ligand>
</feature>
<reference evidence="12 13" key="1">
    <citation type="submission" date="2018-03" db="EMBL/GenBank/DDBJ databases">
        <title>Genomic Encyclopedia of Type Strains, Phase III (KMG-III): the genomes of soil and plant-associated and newly described type strains.</title>
        <authorList>
            <person name="Whitman W."/>
        </authorList>
    </citation>
    <scope>NUCLEOTIDE SEQUENCE [LARGE SCALE GENOMIC DNA]</scope>
    <source>
        <strain evidence="12 13">CGMCC 4.7125</strain>
    </source>
</reference>
<dbReference type="GO" id="GO:0005829">
    <property type="term" value="C:cytosol"/>
    <property type="evidence" value="ECO:0007669"/>
    <property type="project" value="TreeGrafter"/>
</dbReference>
<dbReference type="GO" id="GO:0008422">
    <property type="term" value="F:beta-glucosidase activity"/>
    <property type="evidence" value="ECO:0007669"/>
    <property type="project" value="UniProtKB-EC"/>
</dbReference>
<dbReference type="Pfam" id="PF00232">
    <property type="entry name" value="Glyco_hydro_1"/>
    <property type="match status" value="1"/>
</dbReference>
<dbReference type="GO" id="GO:0030245">
    <property type="term" value="P:cellulose catabolic process"/>
    <property type="evidence" value="ECO:0007669"/>
    <property type="project" value="UniProtKB-KW"/>
</dbReference>
<evidence type="ECO:0000256" key="10">
    <source>
        <dbReference type="PIRSR" id="PIRSR617736-2"/>
    </source>
</evidence>
<feature type="binding site" evidence="10">
    <location>
        <position position="22"/>
    </location>
    <ligand>
        <name>substrate</name>
    </ligand>
</feature>
<dbReference type="PRINTS" id="PR00131">
    <property type="entry name" value="GLHYDRLASE1"/>
</dbReference>
<dbReference type="PROSITE" id="PS00653">
    <property type="entry name" value="GLYCOSYL_HYDROL_F1_2"/>
    <property type="match status" value="1"/>
</dbReference>
<keyword evidence="13" id="KW-1185">Reference proteome</keyword>
<evidence type="ECO:0000256" key="8">
    <source>
        <dbReference type="ARBA" id="ARBA00023326"/>
    </source>
</evidence>
<keyword evidence="6" id="KW-0119">Carbohydrate metabolism</keyword>
<feature type="active site" description="Proton donor" evidence="9">
    <location>
        <position position="168"/>
    </location>
</feature>
<keyword evidence="5" id="KW-0136">Cellulose degradation</keyword>
<feature type="binding site" evidence="10">
    <location>
        <begin position="403"/>
        <end position="404"/>
    </location>
    <ligand>
        <name>substrate</name>
    </ligand>
</feature>
<evidence type="ECO:0000256" key="2">
    <source>
        <dbReference type="ARBA" id="ARBA00010838"/>
    </source>
</evidence>
<dbReference type="NCBIfam" id="TIGR03356">
    <property type="entry name" value="BGL"/>
    <property type="match status" value="1"/>
</dbReference>
<dbReference type="AlphaFoldDB" id="A0A2T0LVE4"/>
<evidence type="ECO:0000256" key="5">
    <source>
        <dbReference type="ARBA" id="ARBA00023001"/>
    </source>
</evidence>
<accession>A0A2T0LVE4</accession>
<dbReference type="Gene3D" id="3.20.20.80">
    <property type="entry name" value="Glycosidases"/>
    <property type="match status" value="1"/>
</dbReference>
<evidence type="ECO:0000256" key="11">
    <source>
        <dbReference type="RuleBase" id="RU361175"/>
    </source>
</evidence>
<dbReference type="InterPro" id="IPR017736">
    <property type="entry name" value="Glyco_hydro_1_beta-glucosidase"/>
</dbReference>
<dbReference type="PANTHER" id="PTHR10353">
    <property type="entry name" value="GLYCOSYL HYDROLASE"/>
    <property type="match status" value="1"/>
</dbReference>
<evidence type="ECO:0000256" key="6">
    <source>
        <dbReference type="ARBA" id="ARBA00023277"/>
    </source>
</evidence>
<dbReference type="InterPro" id="IPR033132">
    <property type="entry name" value="GH_1_N_CS"/>
</dbReference>
<organism evidence="12 13">
    <name type="scientific">Prauserella shujinwangii</name>
    <dbReference type="NCBI Taxonomy" id="1453103"/>
    <lineage>
        <taxon>Bacteria</taxon>
        <taxon>Bacillati</taxon>
        <taxon>Actinomycetota</taxon>
        <taxon>Actinomycetes</taxon>
        <taxon>Pseudonocardiales</taxon>
        <taxon>Pseudonocardiaceae</taxon>
        <taxon>Prauserella</taxon>
    </lineage>
</organism>
<comment type="catalytic activity">
    <reaction evidence="1 11">
        <text>Hydrolysis of terminal, non-reducing beta-D-glucosyl residues with release of beta-D-glucose.</text>
        <dbReference type="EC" id="3.2.1.21"/>
    </reaction>
</comment>
<comment type="caution">
    <text evidence="12">The sequence shown here is derived from an EMBL/GenBank/DDBJ whole genome shotgun (WGS) entry which is preliminary data.</text>
</comment>
<evidence type="ECO:0000256" key="4">
    <source>
        <dbReference type="ARBA" id="ARBA00022801"/>
    </source>
</evidence>
<feature type="binding site" evidence="10">
    <location>
        <position position="167"/>
    </location>
    <ligand>
        <name>substrate</name>
    </ligand>
</feature>
<proteinExistence type="inferred from homology"/>
<gene>
    <name evidence="12" type="ORF">B0I33_105395</name>
</gene>